<keyword evidence="6 8" id="KW-0862">Zinc</keyword>
<proteinExistence type="inferred from homology"/>
<dbReference type="EC" id="3.5.4.33" evidence="8"/>
<comment type="similarity">
    <text evidence="1">Belongs to the cytidine and deoxycytidylate deaminase family. ADAT2 subfamily.</text>
</comment>
<sequence>MIRELEDIHWMQQAMEEARKAEQLGEVPIGAIIVKDGQIIGRGHNLRESTHDPTAHAELEAIRQACSQLHAWRLLDCTLYVTLEPCPMCAGAIIQSRIKRVVYGAPDHKAGCAGTLMNLLQEPRFNHETQLTSGVLQEECGQLLTQFFRKLRQTRQ</sequence>
<comment type="subunit">
    <text evidence="2 8">Homodimer.</text>
</comment>
<dbReference type="InterPro" id="IPR016193">
    <property type="entry name" value="Cytidine_deaminase-like"/>
</dbReference>
<dbReference type="PANTHER" id="PTHR11079">
    <property type="entry name" value="CYTOSINE DEAMINASE FAMILY MEMBER"/>
    <property type="match status" value="1"/>
</dbReference>
<evidence type="ECO:0000313" key="11">
    <source>
        <dbReference type="Proteomes" id="UP001597362"/>
    </source>
</evidence>
<evidence type="ECO:0000256" key="4">
    <source>
        <dbReference type="ARBA" id="ARBA00022723"/>
    </source>
</evidence>
<evidence type="ECO:0000313" key="10">
    <source>
        <dbReference type="EMBL" id="MFD2117091.1"/>
    </source>
</evidence>
<keyword evidence="4 8" id="KW-0479">Metal-binding</keyword>
<dbReference type="Gene3D" id="3.40.140.10">
    <property type="entry name" value="Cytidine Deaminase, domain 2"/>
    <property type="match status" value="1"/>
</dbReference>
<dbReference type="SUPFAM" id="SSF53927">
    <property type="entry name" value="Cytidine deaminase-like"/>
    <property type="match status" value="1"/>
</dbReference>
<comment type="cofactor">
    <cofactor evidence="8">
        <name>Zn(2+)</name>
        <dbReference type="ChEBI" id="CHEBI:29105"/>
    </cofactor>
    <text evidence="8">Binds 1 zinc ion per subunit.</text>
</comment>
<evidence type="ECO:0000256" key="5">
    <source>
        <dbReference type="ARBA" id="ARBA00022801"/>
    </source>
</evidence>
<keyword evidence="5 8" id="KW-0378">Hydrolase</keyword>
<dbReference type="HAMAP" id="MF_00972">
    <property type="entry name" value="tRNA_aden_deaminase"/>
    <property type="match status" value="1"/>
</dbReference>
<feature type="binding site" evidence="8">
    <location>
        <position position="56"/>
    </location>
    <ligand>
        <name>Zn(2+)</name>
        <dbReference type="ChEBI" id="CHEBI:29105"/>
        <note>catalytic</note>
    </ligand>
</feature>
<evidence type="ECO:0000256" key="3">
    <source>
        <dbReference type="ARBA" id="ARBA00022694"/>
    </source>
</evidence>
<dbReference type="CDD" id="cd01285">
    <property type="entry name" value="nucleoside_deaminase"/>
    <property type="match status" value="1"/>
</dbReference>
<dbReference type="InterPro" id="IPR016192">
    <property type="entry name" value="APOBEC/CMP_deaminase_Zn-bd"/>
</dbReference>
<dbReference type="Proteomes" id="UP001597362">
    <property type="component" value="Unassembled WGS sequence"/>
</dbReference>
<dbReference type="PROSITE" id="PS00903">
    <property type="entry name" value="CYT_DCMP_DEAMINASES_1"/>
    <property type="match status" value="1"/>
</dbReference>
<evidence type="ECO:0000256" key="7">
    <source>
        <dbReference type="ARBA" id="ARBA00048045"/>
    </source>
</evidence>
<comment type="function">
    <text evidence="8">Catalyzes the deamination of adenosine to inosine at the wobble position 34 of tRNA(Arg2).</text>
</comment>
<dbReference type="InterPro" id="IPR028883">
    <property type="entry name" value="tRNA_aden_deaminase"/>
</dbReference>
<dbReference type="RefSeq" id="WP_377773899.1">
    <property type="nucleotide sequence ID" value="NZ_JBHUHO010000033.1"/>
</dbReference>
<evidence type="ECO:0000256" key="1">
    <source>
        <dbReference type="ARBA" id="ARBA00010669"/>
    </source>
</evidence>
<dbReference type="PROSITE" id="PS51747">
    <property type="entry name" value="CYT_DCMP_DEAMINASES_2"/>
    <property type="match status" value="1"/>
</dbReference>
<feature type="binding site" evidence="8">
    <location>
        <position position="86"/>
    </location>
    <ligand>
        <name>Zn(2+)</name>
        <dbReference type="ChEBI" id="CHEBI:29105"/>
        <note>catalytic</note>
    </ligand>
</feature>
<feature type="domain" description="CMP/dCMP-type deaminase" evidence="9">
    <location>
        <begin position="5"/>
        <end position="151"/>
    </location>
</feature>
<dbReference type="PANTHER" id="PTHR11079:SF202">
    <property type="entry name" value="TRNA-SPECIFIC ADENOSINE DEAMINASE"/>
    <property type="match status" value="1"/>
</dbReference>
<keyword evidence="11" id="KW-1185">Reference proteome</keyword>
<evidence type="ECO:0000256" key="6">
    <source>
        <dbReference type="ARBA" id="ARBA00022833"/>
    </source>
</evidence>
<protein>
    <recommendedName>
        <fullName evidence="8">tRNA-specific adenosine deaminase</fullName>
        <ecNumber evidence="8">3.5.4.33</ecNumber>
    </recommendedName>
</protein>
<accession>A0ABW4YMX3</accession>
<comment type="catalytic activity">
    <reaction evidence="7 8">
        <text>adenosine(34) in tRNA + H2O + H(+) = inosine(34) in tRNA + NH4(+)</text>
        <dbReference type="Rhea" id="RHEA:43168"/>
        <dbReference type="Rhea" id="RHEA-COMP:10373"/>
        <dbReference type="Rhea" id="RHEA-COMP:10374"/>
        <dbReference type="ChEBI" id="CHEBI:15377"/>
        <dbReference type="ChEBI" id="CHEBI:15378"/>
        <dbReference type="ChEBI" id="CHEBI:28938"/>
        <dbReference type="ChEBI" id="CHEBI:74411"/>
        <dbReference type="ChEBI" id="CHEBI:82852"/>
        <dbReference type="EC" id="3.5.4.33"/>
    </reaction>
</comment>
<evidence type="ECO:0000259" key="9">
    <source>
        <dbReference type="PROSITE" id="PS51747"/>
    </source>
</evidence>
<dbReference type="EMBL" id="JBHUHO010000033">
    <property type="protein sequence ID" value="MFD2117091.1"/>
    <property type="molecule type" value="Genomic_DNA"/>
</dbReference>
<gene>
    <name evidence="8 10" type="primary">tadA</name>
    <name evidence="10" type="ORF">ACFSJH_15275</name>
</gene>
<dbReference type="GO" id="GO:0052717">
    <property type="term" value="F:tRNA-specific adenosine-34 deaminase activity"/>
    <property type="evidence" value="ECO:0007669"/>
    <property type="project" value="UniProtKB-EC"/>
</dbReference>
<feature type="binding site" evidence="8">
    <location>
        <position position="89"/>
    </location>
    <ligand>
        <name>Zn(2+)</name>
        <dbReference type="ChEBI" id="CHEBI:29105"/>
        <note>catalytic</note>
    </ligand>
</feature>
<organism evidence="10 11">
    <name type="scientific">Paenibacillus yanchengensis</name>
    <dbReference type="NCBI Taxonomy" id="2035833"/>
    <lineage>
        <taxon>Bacteria</taxon>
        <taxon>Bacillati</taxon>
        <taxon>Bacillota</taxon>
        <taxon>Bacilli</taxon>
        <taxon>Bacillales</taxon>
        <taxon>Paenibacillaceae</taxon>
        <taxon>Paenibacillus</taxon>
    </lineage>
</organism>
<dbReference type="InterPro" id="IPR058535">
    <property type="entry name" value="MafB19-deam"/>
</dbReference>
<dbReference type="Pfam" id="PF14437">
    <property type="entry name" value="MafB19-deam"/>
    <property type="match status" value="1"/>
</dbReference>
<feature type="active site" description="Proton donor" evidence="8">
    <location>
        <position position="58"/>
    </location>
</feature>
<keyword evidence="3 8" id="KW-0819">tRNA processing</keyword>
<dbReference type="InterPro" id="IPR002125">
    <property type="entry name" value="CMP_dCMP_dom"/>
</dbReference>
<evidence type="ECO:0000256" key="8">
    <source>
        <dbReference type="HAMAP-Rule" id="MF_00972"/>
    </source>
</evidence>
<evidence type="ECO:0000256" key="2">
    <source>
        <dbReference type="ARBA" id="ARBA00011738"/>
    </source>
</evidence>
<comment type="caution">
    <text evidence="10">The sequence shown here is derived from an EMBL/GenBank/DDBJ whole genome shotgun (WGS) entry which is preliminary data.</text>
</comment>
<name>A0ABW4YMX3_9BACL</name>
<dbReference type="NCBIfam" id="NF008113">
    <property type="entry name" value="PRK10860.1"/>
    <property type="match status" value="1"/>
</dbReference>
<reference evidence="11" key="1">
    <citation type="journal article" date="2019" name="Int. J. Syst. Evol. Microbiol.">
        <title>The Global Catalogue of Microorganisms (GCM) 10K type strain sequencing project: providing services to taxonomists for standard genome sequencing and annotation.</title>
        <authorList>
            <consortium name="The Broad Institute Genomics Platform"/>
            <consortium name="The Broad Institute Genome Sequencing Center for Infectious Disease"/>
            <person name="Wu L."/>
            <person name="Ma J."/>
        </authorList>
    </citation>
    <scope>NUCLEOTIDE SEQUENCE [LARGE SCALE GENOMIC DNA]</scope>
    <source>
        <strain evidence="11">GH52</strain>
    </source>
</reference>